<dbReference type="Proteomes" id="UP000017052">
    <property type="component" value="Unassembled WGS sequence"/>
</dbReference>
<name>U2QWK6_9ACTN</name>
<accession>U2QWK6</accession>
<dbReference type="RefSeq" id="WP_021796763.1">
    <property type="nucleotide sequence ID" value="NZ_ACVN02000080.1"/>
</dbReference>
<dbReference type="Pfam" id="PF12787">
    <property type="entry name" value="EcsC"/>
    <property type="match status" value="1"/>
</dbReference>
<organism evidence="1 2">
    <name type="scientific">Propionibacterium acidifaciens F0233</name>
    <dbReference type="NCBI Taxonomy" id="553198"/>
    <lineage>
        <taxon>Bacteria</taxon>
        <taxon>Bacillati</taxon>
        <taxon>Actinomycetota</taxon>
        <taxon>Actinomycetes</taxon>
        <taxon>Propionibacteriales</taxon>
        <taxon>Propionibacteriaceae</taxon>
        <taxon>Propionibacterium</taxon>
    </lineage>
</organism>
<evidence type="ECO:0000313" key="1">
    <source>
        <dbReference type="EMBL" id="ERK60594.1"/>
    </source>
</evidence>
<dbReference type="OrthoDB" id="1425703at2"/>
<sequence>MAVIKKPSAADVGGALVSIVPVVAPTPTANVMRYLADYAINGVARLPGAREAAATALGHQKGGTEAAIDAVTRAHTSMAGAQGFLTNLGGMITALAGVPANLAAVTVIQTRMVAAIAHLRGYDLDDPRVRQAVWITLLGHRTVESLLSEGKLPSTPLGVATAPVADDALEQQIAEQVLSSLLGRAGTKQTVAFLGKRVPMIGGGVGMATDGYTTWTVARYARQQFVVRRSITPTDVE</sequence>
<dbReference type="AlphaFoldDB" id="U2QWK6"/>
<protein>
    <submittedName>
        <fullName evidence="1">EcsC family protein</fullName>
    </submittedName>
</protein>
<dbReference type="InterPro" id="IPR024787">
    <property type="entry name" value="EcsC"/>
</dbReference>
<dbReference type="GeneID" id="95360004"/>
<proteinExistence type="predicted"/>
<dbReference type="EMBL" id="ACVN02000080">
    <property type="protein sequence ID" value="ERK60594.1"/>
    <property type="molecule type" value="Genomic_DNA"/>
</dbReference>
<comment type="caution">
    <text evidence="1">The sequence shown here is derived from an EMBL/GenBank/DDBJ whole genome shotgun (WGS) entry which is preliminary data.</text>
</comment>
<evidence type="ECO:0000313" key="2">
    <source>
        <dbReference type="Proteomes" id="UP000017052"/>
    </source>
</evidence>
<reference evidence="1" key="1">
    <citation type="submission" date="2013-08" db="EMBL/GenBank/DDBJ databases">
        <authorList>
            <person name="Durkin A.S."/>
            <person name="Haft D.R."/>
            <person name="McCorrison J."/>
            <person name="Torralba M."/>
            <person name="Gillis M."/>
            <person name="Haft D.H."/>
            <person name="Methe B."/>
            <person name="Sutton G."/>
            <person name="Nelson K.E."/>
        </authorList>
    </citation>
    <scope>NUCLEOTIDE SEQUENCE [LARGE SCALE GENOMIC DNA]</scope>
    <source>
        <strain evidence="1">F0233</strain>
    </source>
</reference>
<keyword evidence="2" id="KW-1185">Reference proteome</keyword>
<gene>
    <name evidence="1" type="ORF">HMPREF0682_0921</name>
</gene>